<dbReference type="Gene3D" id="1.10.10.60">
    <property type="entry name" value="Homeodomain-like"/>
    <property type="match status" value="1"/>
</dbReference>
<dbReference type="Proteomes" id="UP000198480">
    <property type="component" value="Unassembled WGS sequence"/>
</dbReference>
<evidence type="ECO:0000256" key="2">
    <source>
        <dbReference type="SAM" id="Phobius"/>
    </source>
</evidence>
<keyword evidence="5" id="KW-1185">Reference proteome</keyword>
<sequence>MLLPKDFISFMYIAMIITSVVVGVIYTYYHWSKGLFGKFTSLALFFISYGLLTIFAAANGLFPYFPWLPRTGLLMIFILVPLIFLAVHRGLRKSPLRKIDLLHGLPGFLYVINFLPFWIKPQQDRILMLDLQNFAKYDEGWIFPAYSLSIIAFIVVLGYGIRIFQIMQLPSLEQTSPYRKRKVLIFCLYVIFLITPIILSWTGHYSGAKRGAFNLVFILGNLIFFLVILSIPELIYGLATKNKVHQASNILLPKSQKRGVNDKDSPKAIVPKEEIIKSNLTEEEAYFVKKLNAYLDHEHPFLNVDFSQTTLAQGIDMPVYQLRKHLKDIYNNSFNEFINRKRIQFLVSQLKNKKEWRNYNMGSLATEIGFKSVNSLYLNFKKEMNTTPKEYIVQLEKSHATTL</sequence>
<keyword evidence="1 4" id="KW-0238">DNA-binding</keyword>
<dbReference type="PANTHER" id="PTHR43280:SF2">
    <property type="entry name" value="HTH-TYPE TRANSCRIPTIONAL REGULATOR EXSA"/>
    <property type="match status" value="1"/>
</dbReference>
<keyword evidence="2" id="KW-1133">Transmembrane helix</keyword>
<dbReference type="GO" id="GO:0003700">
    <property type="term" value="F:DNA-binding transcription factor activity"/>
    <property type="evidence" value="ECO:0007669"/>
    <property type="project" value="InterPro"/>
</dbReference>
<dbReference type="PANTHER" id="PTHR43280">
    <property type="entry name" value="ARAC-FAMILY TRANSCRIPTIONAL REGULATOR"/>
    <property type="match status" value="1"/>
</dbReference>
<feature type="transmembrane region" description="Helical" evidence="2">
    <location>
        <begin position="215"/>
        <end position="239"/>
    </location>
</feature>
<feature type="transmembrane region" description="Helical" evidence="2">
    <location>
        <begin position="183"/>
        <end position="203"/>
    </location>
</feature>
<evidence type="ECO:0000259" key="3">
    <source>
        <dbReference type="PROSITE" id="PS01124"/>
    </source>
</evidence>
<protein>
    <submittedName>
        <fullName evidence="4">AraC-type DNA-binding protein</fullName>
    </submittedName>
</protein>
<dbReference type="AlphaFoldDB" id="A0A239H4G2"/>
<organism evidence="4 5">
    <name type="scientific">Belliella buryatensis</name>
    <dbReference type="NCBI Taxonomy" id="1500549"/>
    <lineage>
        <taxon>Bacteria</taxon>
        <taxon>Pseudomonadati</taxon>
        <taxon>Bacteroidota</taxon>
        <taxon>Cytophagia</taxon>
        <taxon>Cytophagales</taxon>
        <taxon>Cyclobacteriaceae</taxon>
        <taxon>Belliella</taxon>
    </lineage>
</organism>
<dbReference type="EMBL" id="FZOK01000022">
    <property type="protein sequence ID" value="SNS75144.1"/>
    <property type="molecule type" value="Genomic_DNA"/>
</dbReference>
<proteinExistence type="predicted"/>
<dbReference type="PROSITE" id="PS01124">
    <property type="entry name" value="HTH_ARAC_FAMILY_2"/>
    <property type="match status" value="1"/>
</dbReference>
<accession>A0A239H4G2</accession>
<dbReference type="RefSeq" id="WP_089242477.1">
    <property type="nucleotide sequence ID" value="NZ_FZOK01000022.1"/>
</dbReference>
<reference evidence="5" key="1">
    <citation type="submission" date="2017-06" db="EMBL/GenBank/DDBJ databases">
        <authorList>
            <person name="Varghese N."/>
            <person name="Submissions S."/>
        </authorList>
    </citation>
    <scope>NUCLEOTIDE SEQUENCE [LARGE SCALE GENOMIC DNA]</scope>
    <source>
        <strain evidence="5">5C</strain>
    </source>
</reference>
<evidence type="ECO:0000256" key="1">
    <source>
        <dbReference type="ARBA" id="ARBA00023125"/>
    </source>
</evidence>
<keyword evidence="2" id="KW-0472">Membrane</keyword>
<feature type="transmembrane region" description="Helical" evidence="2">
    <location>
        <begin position="41"/>
        <end position="61"/>
    </location>
</feature>
<gene>
    <name evidence="4" type="ORF">SAMN06295967_1226</name>
</gene>
<feature type="transmembrane region" description="Helical" evidence="2">
    <location>
        <begin position="141"/>
        <end position="162"/>
    </location>
</feature>
<feature type="domain" description="HTH araC/xylS-type" evidence="3">
    <location>
        <begin position="289"/>
        <end position="394"/>
    </location>
</feature>
<feature type="transmembrane region" description="Helical" evidence="2">
    <location>
        <begin position="6"/>
        <end position="29"/>
    </location>
</feature>
<name>A0A239H4G2_9BACT</name>
<dbReference type="OrthoDB" id="6283866at2"/>
<dbReference type="SMART" id="SM00342">
    <property type="entry name" value="HTH_ARAC"/>
    <property type="match status" value="1"/>
</dbReference>
<feature type="transmembrane region" description="Helical" evidence="2">
    <location>
        <begin position="99"/>
        <end position="119"/>
    </location>
</feature>
<evidence type="ECO:0000313" key="5">
    <source>
        <dbReference type="Proteomes" id="UP000198480"/>
    </source>
</evidence>
<dbReference type="Pfam" id="PF12833">
    <property type="entry name" value="HTH_18"/>
    <property type="match status" value="1"/>
</dbReference>
<keyword evidence="2" id="KW-0812">Transmembrane</keyword>
<dbReference type="InterPro" id="IPR018060">
    <property type="entry name" value="HTH_AraC"/>
</dbReference>
<feature type="transmembrane region" description="Helical" evidence="2">
    <location>
        <begin position="67"/>
        <end position="87"/>
    </location>
</feature>
<evidence type="ECO:0000313" key="4">
    <source>
        <dbReference type="EMBL" id="SNS75144.1"/>
    </source>
</evidence>
<dbReference type="GO" id="GO:0043565">
    <property type="term" value="F:sequence-specific DNA binding"/>
    <property type="evidence" value="ECO:0007669"/>
    <property type="project" value="InterPro"/>
</dbReference>